<dbReference type="InterPro" id="IPR007161">
    <property type="entry name" value="DUF364"/>
</dbReference>
<gene>
    <name evidence="3" type="ORF">J5A65_12860</name>
</gene>
<proteinExistence type="predicted"/>
<organism evidence="3 4">
    <name type="scientific">Arachnia rubra</name>
    <dbReference type="NCBI Taxonomy" id="1547448"/>
    <lineage>
        <taxon>Bacteria</taxon>
        <taxon>Bacillati</taxon>
        <taxon>Actinomycetota</taxon>
        <taxon>Actinomycetes</taxon>
        <taxon>Propionibacteriales</taxon>
        <taxon>Propionibacteriaceae</taxon>
        <taxon>Arachnia</taxon>
    </lineage>
</organism>
<dbReference type="Pfam" id="PF13938">
    <property type="entry name" value="DUF4213"/>
    <property type="match status" value="1"/>
</dbReference>
<dbReference type="Gene3D" id="3.40.50.11590">
    <property type="match status" value="1"/>
</dbReference>
<evidence type="ECO:0000313" key="3">
    <source>
        <dbReference type="EMBL" id="QUC07795.1"/>
    </source>
</evidence>
<dbReference type="Pfam" id="PF04016">
    <property type="entry name" value="DUF364"/>
    <property type="match status" value="1"/>
</dbReference>
<dbReference type="RefSeq" id="WP_212322697.1">
    <property type="nucleotide sequence ID" value="NZ_AP024463.1"/>
</dbReference>
<reference evidence="3 4" key="1">
    <citation type="submission" date="2021-03" db="EMBL/GenBank/DDBJ databases">
        <title>Human Oral Microbial Genomes.</title>
        <authorList>
            <person name="Johnston C.D."/>
            <person name="Chen T."/>
            <person name="Dewhirst F.E."/>
        </authorList>
    </citation>
    <scope>NUCLEOTIDE SEQUENCE [LARGE SCALE GENOMIC DNA]</scope>
    <source>
        <strain evidence="3 4">DSMZ 100122</strain>
    </source>
</reference>
<keyword evidence="4" id="KW-1185">Reference proteome</keyword>
<dbReference type="Gene3D" id="3.30.390.100">
    <property type="match status" value="1"/>
</dbReference>
<accession>A0ABX7Y3N7</accession>
<protein>
    <submittedName>
        <fullName evidence="3">DUF364 domain-containing protein</fullName>
    </submittedName>
</protein>
<name>A0ABX7Y3N7_9ACTN</name>
<evidence type="ECO:0000313" key="4">
    <source>
        <dbReference type="Proteomes" id="UP000678513"/>
    </source>
</evidence>
<feature type="domain" description="DUF4213" evidence="2">
    <location>
        <begin position="8"/>
        <end position="90"/>
    </location>
</feature>
<feature type="domain" description="Putative heavy-metal chelation" evidence="1">
    <location>
        <begin position="121"/>
        <end position="235"/>
    </location>
</feature>
<evidence type="ECO:0000259" key="2">
    <source>
        <dbReference type="Pfam" id="PF13938"/>
    </source>
</evidence>
<dbReference type="SUPFAM" id="SSF159713">
    <property type="entry name" value="Dhaf3308-like"/>
    <property type="match status" value="1"/>
</dbReference>
<dbReference type="EMBL" id="CP072384">
    <property type="protein sequence ID" value="QUC07795.1"/>
    <property type="molecule type" value="Genomic_DNA"/>
</dbReference>
<dbReference type="InterPro" id="IPR025251">
    <property type="entry name" value="DUF4213"/>
</dbReference>
<dbReference type="Proteomes" id="UP000678513">
    <property type="component" value="Chromosome"/>
</dbReference>
<sequence length="255" mass="27543">MGNPWEIYDALIDAIPEEVTLTTVNVGAQWTRVINSAGGIGMAWTMNVKSRPDIFPGVTLDGAPLREAAQLVRSWNLAESSIGQAAINSWHSTPEVAEANGFVPTGEGINWGMVFDPYATDVTGKKVAVIGHFPFAQKALEMAGEYICLERNPQPGDYPDSACEYLLPECDYVFISGSAFVNKTAPRLIELSRNAYTVLVGPSVPLNPVLFSYGVDTITGFVSPHPQQLDRALAGVNMKGMFAAGHRVHQHRPAA</sequence>
<evidence type="ECO:0000259" key="1">
    <source>
        <dbReference type="Pfam" id="PF04016"/>
    </source>
</evidence>